<dbReference type="OMA" id="GVFVYYM"/>
<dbReference type="InterPro" id="IPR005828">
    <property type="entry name" value="MFS_sugar_transport-like"/>
</dbReference>
<feature type="transmembrane region" description="Helical" evidence="8">
    <location>
        <begin position="246"/>
        <end position="264"/>
    </location>
</feature>
<evidence type="ECO:0000256" key="6">
    <source>
        <dbReference type="ARBA" id="ARBA00023136"/>
    </source>
</evidence>
<feature type="transmembrane region" description="Helical" evidence="8">
    <location>
        <begin position="496"/>
        <end position="519"/>
    </location>
</feature>
<keyword evidence="5 8" id="KW-1133">Transmembrane helix</keyword>
<proteinExistence type="inferred from homology"/>
<dbReference type="eggNOG" id="KOG0254">
    <property type="taxonomic scope" value="Eukaryota"/>
</dbReference>
<dbReference type="HOGENOM" id="CLU_001265_30_3_1"/>
<evidence type="ECO:0000313" key="11">
    <source>
        <dbReference type="Proteomes" id="UP000000598"/>
    </source>
</evidence>
<comment type="similarity">
    <text evidence="2">Belongs to the major facilitator superfamily. Sugar transporter (TC 2.A.1.1) family.</text>
</comment>
<dbReference type="SUPFAM" id="SSF103473">
    <property type="entry name" value="MFS general substrate transporter"/>
    <property type="match status" value="1"/>
</dbReference>
<feature type="transmembrane region" description="Helical" evidence="8">
    <location>
        <begin position="188"/>
        <end position="207"/>
    </location>
</feature>
<evidence type="ECO:0000256" key="8">
    <source>
        <dbReference type="SAM" id="Phobius"/>
    </source>
</evidence>
<sequence length="677" mass="75631">MSDSTDKDRHNKNSSRGIVNTDIEDDNSPSPLDTTDKKGAPELQKPGNPSLFKESALKNSDQLQFRNSFNIPNAVGGTNGIVIPPNVQPLDQQRIPPSYTDHLQVKDTYLTGRTLLYFTSIFVSLGVFLFGYDQGVMSGIITGPYFKTYFNNPTAATIGTMVSILEIGALVSSLLVSNIGEKFGRRFTIKYGSLIFILGGLVQTFSWEMGHMIFGRIISGIGVGLLSTIVPIYQSEISPPHNRGKLACIEFTGNIVGYASSVWVDYACSYIESDTSWRLPLFIQCVMGLLLFLGSFVIVETPRWLLNHDHDIEGLVVIADLHSDGDVLHSKAHEEYKLIKETVLISRLEGEKKSLRFAFKRYRTRMLIAMSSQMFAQLNGINVISYYAPLVFEQAGWVGREALLMTGINSIIYILSTILPWKLVDKWGRKPILLSGALVMGTSLLAIAMSLWANVAATPRLVVVFVIIFNAFFGYSWGPIPWLYPVEIAPAMARSAMASASTATNWLFNWLVGIMTPILQEKIHWRMYLIHTVSCYLSFWCVLKVYPETAGLRLEDMDSVFDDRSSTFSFQSGTSAEIEQQSHLVSGGGEVAPSTRSRKSVYSNAQSMFNKDEIQPPTLTQVLQWKEERTQTKPLKKFIRRGSETVCLIYNKVRNLRSTNDTNQIEYGAVSNNQPPN</sequence>
<dbReference type="KEGG" id="kla:KLLA0_A03223g"/>
<dbReference type="PROSITE" id="PS00217">
    <property type="entry name" value="SUGAR_TRANSPORT_2"/>
    <property type="match status" value="1"/>
</dbReference>
<evidence type="ECO:0000256" key="4">
    <source>
        <dbReference type="ARBA" id="ARBA00022692"/>
    </source>
</evidence>
<dbReference type="PRINTS" id="PR00171">
    <property type="entry name" value="SUGRTRNSPORT"/>
</dbReference>
<protein>
    <submittedName>
        <fullName evidence="10">KLLA0A03223p</fullName>
    </submittedName>
</protein>
<dbReference type="PROSITE" id="PS50850">
    <property type="entry name" value="MFS"/>
    <property type="match status" value="1"/>
</dbReference>
<evidence type="ECO:0000256" key="1">
    <source>
        <dbReference type="ARBA" id="ARBA00004141"/>
    </source>
</evidence>
<dbReference type="InterPro" id="IPR003663">
    <property type="entry name" value="Sugar/inositol_transpt"/>
</dbReference>
<feature type="transmembrane region" description="Helical" evidence="8">
    <location>
        <begin position="366"/>
        <end position="390"/>
    </location>
</feature>
<gene>
    <name evidence="10" type="ORF">KLLA0_A03223g</name>
</gene>
<keyword evidence="6 8" id="KW-0472">Membrane</keyword>
<dbReference type="InParanoid" id="Q6CY48"/>
<dbReference type="InterPro" id="IPR050360">
    <property type="entry name" value="MFS_Sugar_Transporters"/>
</dbReference>
<feature type="compositionally biased region" description="Basic and acidic residues" evidence="7">
    <location>
        <begin position="1"/>
        <end position="11"/>
    </location>
</feature>
<feature type="transmembrane region" description="Helical" evidence="8">
    <location>
        <begin position="402"/>
        <end position="421"/>
    </location>
</feature>
<feature type="transmembrane region" description="Helical" evidence="8">
    <location>
        <begin position="279"/>
        <end position="299"/>
    </location>
</feature>
<evidence type="ECO:0000256" key="7">
    <source>
        <dbReference type="SAM" id="MobiDB-lite"/>
    </source>
</evidence>
<organism evidence="10 11">
    <name type="scientific">Kluyveromyces lactis (strain ATCC 8585 / CBS 2359 / DSM 70799 / NBRC 1267 / NRRL Y-1140 / WM37)</name>
    <name type="common">Yeast</name>
    <name type="synonym">Candida sphaerica</name>
    <dbReference type="NCBI Taxonomy" id="284590"/>
    <lineage>
        <taxon>Eukaryota</taxon>
        <taxon>Fungi</taxon>
        <taxon>Dikarya</taxon>
        <taxon>Ascomycota</taxon>
        <taxon>Saccharomycotina</taxon>
        <taxon>Saccharomycetes</taxon>
        <taxon>Saccharomycetales</taxon>
        <taxon>Saccharomycetaceae</taxon>
        <taxon>Kluyveromyces</taxon>
    </lineage>
</organism>
<dbReference type="PANTHER" id="PTHR48022">
    <property type="entry name" value="PLASTIDIC GLUCOSE TRANSPORTER 4"/>
    <property type="match status" value="1"/>
</dbReference>
<feature type="transmembrane region" description="Helical" evidence="8">
    <location>
        <begin position="461"/>
        <end position="484"/>
    </location>
</feature>
<dbReference type="GO" id="GO:0005351">
    <property type="term" value="F:carbohydrate:proton symporter activity"/>
    <property type="evidence" value="ECO:0007669"/>
    <property type="project" value="TreeGrafter"/>
</dbReference>
<dbReference type="PANTHER" id="PTHR48022:SF73">
    <property type="entry name" value="METABOLITE TRANSPORT PROTEIN YDL199C-RELATED"/>
    <property type="match status" value="1"/>
</dbReference>
<feature type="transmembrane region" description="Helical" evidence="8">
    <location>
        <begin position="114"/>
        <end position="132"/>
    </location>
</feature>
<feature type="transmembrane region" description="Helical" evidence="8">
    <location>
        <begin position="213"/>
        <end position="234"/>
    </location>
</feature>
<dbReference type="FunFam" id="1.20.1250.20:FF:000119">
    <property type="entry name" value="MFS monosaccharide transporter, putative"/>
    <property type="match status" value="1"/>
</dbReference>
<dbReference type="InterPro" id="IPR036259">
    <property type="entry name" value="MFS_trans_sf"/>
</dbReference>
<dbReference type="NCBIfam" id="TIGR00879">
    <property type="entry name" value="SP"/>
    <property type="match status" value="1"/>
</dbReference>
<evidence type="ECO:0000259" key="9">
    <source>
        <dbReference type="PROSITE" id="PS50850"/>
    </source>
</evidence>
<keyword evidence="3" id="KW-0813">Transport</keyword>
<dbReference type="InterPro" id="IPR020846">
    <property type="entry name" value="MFS_dom"/>
</dbReference>
<dbReference type="Gene3D" id="1.20.1250.20">
    <property type="entry name" value="MFS general substrate transporter like domains"/>
    <property type="match status" value="2"/>
</dbReference>
<accession>Q6CY48</accession>
<dbReference type="EMBL" id="CR382121">
    <property type="protein sequence ID" value="CAH02729.1"/>
    <property type="molecule type" value="Genomic_DNA"/>
</dbReference>
<name>Q6CY48_KLULA</name>
<dbReference type="STRING" id="284590.Q6CY48"/>
<dbReference type="RefSeq" id="XP_451141.1">
    <property type="nucleotide sequence ID" value="XM_451141.1"/>
</dbReference>
<dbReference type="PaxDb" id="284590-Q6CY48"/>
<dbReference type="Pfam" id="PF00083">
    <property type="entry name" value="Sugar_tr"/>
    <property type="match status" value="1"/>
</dbReference>
<reference evidence="10 11" key="1">
    <citation type="journal article" date="2004" name="Nature">
        <title>Genome evolution in yeasts.</title>
        <authorList>
            <consortium name="Genolevures"/>
            <person name="Dujon B."/>
            <person name="Sherman D."/>
            <person name="Fischer G."/>
            <person name="Durrens P."/>
            <person name="Casaregola S."/>
            <person name="Lafontaine I."/>
            <person name="de Montigny J."/>
            <person name="Marck C."/>
            <person name="Neuveglise C."/>
            <person name="Talla E."/>
            <person name="Goffard N."/>
            <person name="Frangeul L."/>
            <person name="Aigle M."/>
            <person name="Anthouard V."/>
            <person name="Babour A."/>
            <person name="Barbe V."/>
            <person name="Barnay S."/>
            <person name="Blanchin S."/>
            <person name="Beckerich J.M."/>
            <person name="Beyne E."/>
            <person name="Bleykasten C."/>
            <person name="Boisrame A."/>
            <person name="Boyer J."/>
            <person name="Cattolico L."/>
            <person name="Confanioleri F."/>
            <person name="de Daruvar A."/>
            <person name="Despons L."/>
            <person name="Fabre E."/>
            <person name="Fairhead C."/>
            <person name="Ferry-Dumazet H."/>
            <person name="Groppi A."/>
            <person name="Hantraye F."/>
            <person name="Hennequin C."/>
            <person name="Jauniaux N."/>
            <person name="Joyet P."/>
            <person name="Kachouri R."/>
            <person name="Kerrest A."/>
            <person name="Koszul R."/>
            <person name="Lemaire M."/>
            <person name="Lesur I."/>
            <person name="Ma L."/>
            <person name="Muller H."/>
            <person name="Nicaud J.M."/>
            <person name="Nikolski M."/>
            <person name="Oztas S."/>
            <person name="Ozier-Kalogeropoulos O."/>
            <person name="Pellenz S."/>
            <person name="Potier S."/>
            <person name="Richard G.F."/>
            <person name="Straub M.L."/>
            <person name="Suleau A."/>
            <person name="Swennene D."/>
            <person name="Tekaia F."/>
            <person name="Wesolowski-Louvel M."/>
            <person name="Westhof E."/>
            <person name="Wirth B."/>
            <person name="Zeniou-Meyer M."/>
            <person name="Zivanovic I."/>
            <person name="Bolotin-Fukuhara M."/>
            <person name="Thierry A."/>
            <person name="Bouchier C."/>
            <person name="Caudron B."/>
            <person name="Scarpelli C."/>
            <person name="Gaillardin C."/>
            <person name="Weissenbach J."/>
            <person name="Wincker P."/>
            <person name="Souciet J.L."/>
        </authorList>
    </citation>
    <scope>NUCLEOTIDE SEQUENCE [LARGE SCALE GENOMIC DNA]</scope>
    <source>
        <strain evidence="11">ATCC 8585 / CBS 2359 / DSM 70799 / NBRC 1267 / NRRL Y-1140 / WM37</strain>
    </source>
</reference>
<feature type="region of interest" description="Disordered" evidence="7">
    <location>
        <begin position="1"/>
        <end position="50"/>
    </location>
</feature>
<feature type="transmembrane region" description="Helical" evidence="8">
    <location>
        <begin position="152"/>
        <end position="176"/>
    </location>
</feature>
<dbReference type="InterPro" id="IPR005829">
    <property type="entry name" value="Sugar_transporter_CS"/>
</dbReference>
<keyword evidence="11" id="KW-1185">Reference proteome</keyword>
<dbReference type="AlphaFoldDB" id="Q6CY48"/>
<feature type="transmembrane region" description="Helical" evidence="8">
    <location>
        <begin position="433"/>
        <end position="455"/>
    </location>
</feature>
<dbReference type="Proteomes" id="UP000000598">
    <property type="component" value="Chromosome A"/>
</dbReference>
<evidence type="ECO:0000313" key="10">
    <source>
        <dbReference type="EMBL" id="CAH02729.1"/>
    </source>
</evidence>
<feature type="domain" description="Major facilitator superfamily (MFS) profile" evidence="9">
    <location>
        <begin position="119"/>
        <end position="550"/>
    </location>
</feature>
<evidence type="ECO:0000256" key="5">
    <source>
        <dbReference type="ARBA" id="ARBA00022989"/>
    </source>
</evidence>
<dbReference type="GeneID" id="2896463"/>
<comment type="subcellular location">
    <subcellularLocation>
        <location evidence="1">Membrane</location>
        <topology evidence="1">Multi-pass membrane protein</topology>
    </subcellularLocation>
</comment>
<keyword evidence="4 8" id="KW-0812">Transmembrane</keyword>
<evidence type="ECO:0000256" key="3">
    <source>
        <dbReference type="ARBA" id="ARBA00022448"/>
    </source>
</evidence>
<dbReference type="GO" id="GO:0016020">
    <property type="term" value="C:membrane"/>
    <property type="evidence" value="ECO:0007669"/>
    <property type="project" value="UniProtKB-SubCell"/>
</dbReference>
<evidence type="ECO:0000256" key="2">
    <source>
        <dbReference type="ARBA" id="ARBA00010992"/>
    </source>
</evidence>